<dbReference type="NCBIfam" id="TIGR00254">
    <property type="entry name" value="GGDEF"/>
    <property type="match status" value="1"/>
</dbReference>
<dbReference type="InterPro" id="IPR050469">
    <property type="entry name" value="Diguanylate_Cyclase"/>
</dbReference>
<keyword evidence="7" id="KW-1185">Reference proteome</keyword>
<evidence type="ECO:0000256" key="2">
    <source>
        <dbReference type="ARBA" id="ARBA00034247"/>
    </source>
</evidence>
<evidence type="ECO:0000256" key="3">
    <source>
        <dbReference type="SAM" id="Coils"/>
    </source>
</evidence>
<feature type="domain" description="GGDEF" evidence="4">
    <location>
        <begin position="373"/>
        <end position="508"/>
    </location>
</feature>
<gene>
    <name evidence="6" type="ORF">BROFUL_00551</name>
</gene>
<comment type="caution">
    <text evidence="6">The sequence shown here is derived from an EMBL/GenBank/DDBJ whole genome shotgun (WGS) entry which is preliminary data.</text>
</comment>
<evidence type="ECO:0000256" key="1">
    <source>
        <dbReference type="ARBA" id="ARBA00012528"/>
    </source>
</evidence>
<feature type="domain" description="HDOD" evidence="5">
    <location>
        <begin position="16"/>
        <end position="211"/>
    </location>
</feature>
<dbReference type="PROSITE" id="PS51833">
    <property type="entry name" value="HDOD"/>
    <property type="match status" value="1"/>
</dbReference>
<evidence type="ECO:0000259" key="4">
    <source>
        <dbReference type="PROSITE" id="PS50887"/>
    </source>
</evidence>
<dbReference type="SUPFAM" id="SSF55073">
    <property type="entry name" value="Nucleotide cyclase"/>
    <property type="match status" value="1"/>
</dbReference>
<dbReference type="Pfam" id="PF00990">
    <property type="entry name" value="GGDEF"/>
    <property type="match status" value="1"/>
</dbReference>
<dbReference type="SUPFAM" id="SSF109604">
    <property type="entry name" value="HD-domain/PDEase-like"/>
    <property type="match status" value="1"/>
</dbReference>
<feature type="coiled-coil region" evidence="3">
    <location>
        <begin position="297"/>
        <end position="345"/>
    </location>
</feature>
<organism evidence="6 7">
    <name type="scientific">Candidatus Brocadia fulgida</name>
    <dbReference type="NCBI Taxonomy" id="380242"/>
    <lineage>
        <taxon>Bacteria</taxon>
        <taxon>Pseudomonadati</taxon>
        <taxon>Planctomycetota</taxon>
        <taxon>Candidatus Brocadiia</taxon>
        <taxon>Candidatus Brocadiales</taxon>
        <taxon>Candidatus Brocadiaceae</taxon>
        <taxon>Candidatus Brocadia</taxon>
    </lineage>
</organism>
<dbReference type="EMBL" id="LAQJ01000077">
    <property type="protein sequence ID" value="KKO20715.1"/>
    <property type="molecule type" value="Genomic_DNA"/>
</dbReference>
<dbReference type="Pfam" id="PF08668">
    <property type="entry name" value="HDOD"/>
    <property type="match status" value="1"/>
</dbReference>
<dbReference type="InterPro" id="IPR013976">
    <property type="entry name" value="HDOD"/>
</dbReference>
<accession>A0A0M2UYP7</accession>
<evidence type="ECO:0000259" key="5">
    <source>
        <dbReference type="PROSITE" id="PS51833"/>
    </source>
</evidence>
<dbReference type="InterPro" id="IPR043128">
    <property type="entry name" value="Rev_trsase/Diguanyl_cyclase"/>
</dbReference>
<reference evidence="6 7" key="1">
    <citation type="journal article" date="2013" name="BMC Microbiol.">
        <title>Identification of the type II cytochrome c maturation pathway in anammox bacteria by comparative genomics.</title>
        <authorList>
            <person name="Ferousi C."/>
            <person name="Speth D.R."/>
            <person name="Reimann J."/>
            <person name="Op den Camp H.J."/>
            <person name="Allen J.W."/>
            <person name="Keltjens J.T."/>
            <person name="Jetten M.S."/>
        </authorList>
    </citation>
    <scope>NUCLEOTIDE SEQUENCE [LARGE SCALE GENOMIC DNA]</scope>
    <source>
        <strain evidence="6">RU1</strain>
    </source>
</reference>
<dbReference type="GO" id="GO:0005886">
    <property type="term" value="C:plasma membrane"/>
    <property type="evidence" value="ECO:0007669"/>
    <property type="project" value="TreeGrafter"/>
</dbReference>
<dbReference type="GO" id="GO:0052621">
    <property type="term" value="F:diguanylate cyclase activity"/>
    <property type="evidence" value="ECO:0007669"/>
    <property type="project" value="UniProtKB-EC"/>
</dbReference>
<dbReference type="PANTHER" id="PTHR45138:SF9">
    <property type="entry name" value="DIGUANYLATE CYCLASE DGCM-RELATED"/>
    <property type="match status" value="1"/>
</dbReference>
<protein>
    <recommendedName>
        <fullName evidence="1">diguanylate cyclase</fullName>
        <ecNumber evidence="1">2.7.7.65</ecNumber>
    </recommendedName>
</protein>
<dbReference type="InterPro" id="IPR000160">
    <property type="entry name" value="GGDEF_dom"/>
</dbReference>
<comment type="catalytic activity">
    <reaction evidence="2">
        <text>2 GTP = 3',3'-c-di-GMP + 2 diphosphate</text>
        <dbReference type="Rhea" id="RHEA:24898"/>
        <dbReference type="ChEBI" id="CHEBI:33019"/>
        <dbReference type="ChEBI" id="CHEBI:37565"/>
        <dbReference type="ChEBI" id="CHEBI:58805"/>
        <dbReference type="EC" id="2.7.7.65"/>
    </reaction>
</comment>
<sequence>MKREDVIKIVLKSESLPTLPAVACKLISISSQEEIGMKEIANLVSKDASLSAKVLKIANSALYNFPVKISNVHQAASRIGLNAIRSLVLSFSFLSIKAKNAGNTFNYEMFWEKSLANAVAAKLVMAEVSKSDGEEIFISGLLQNIGELIMAGCFPKQYAQVLQETSGSENDPAGAEEQIIGADHAYIGYEIAKKWGFPQELLIPILYHHSPQNYKDDDSKLRLAVNVVHLSGIVANILYSTNPQKYHQMFLDVSKATFGFNDTVVSRIMDNVVTEINETAGLFGLHVKNHKPIEEILQEANASLSSINLTYDQMNRELNDTKIQLQRLTKELEEKNKHLENLVQLDSLTEVYNQGCFQKMLENQISLAVRKNSSLSLIMIDVDYFKSINDNYGHLVGDAILKEFCALMRKSFLDHDMIFRYGGEEFAIILAGMAERDARIVAERLRESIANHTFIVHNNKHHVTASFGVAGIMPALDGLTKKDLIAFADAALLESKKTGRNRVSVYSQKKNLLSQPA</sequence>
<dbReference type="CDD" id="cd01949">
    <property type="entry name" value="GGDEF"/>
    <property type="match status" value="1"/>
</dbReference>
<dbReference type="FunFam" id="3.30.70.270:FF:000001">
    <property type="entry name" value="Diguanylate cyclase domain protein"/>
    <property type="match status" value="1"/>
</dbReference>
<dbReference type="GO" id="GO:1902201">
    <property type="term" value="P:negative regulation of bacterial-type flagellum-dependent cell motility"/>
    <property type="evidence" value="ECO:0007669"/>
    <property type="project" value="TreeGrafter"/>
</dbReference>
<dbReference type="PANTHER" id="PTHR45138">
    <property type="entry name" value="REGULATORY COMPONENTS OF SENSORY TRANSDUCTION SYSTEM"/>
    <property type="match status" value="1"/>
</dbReference>
<evidence type="ECO:0000313" key="7">
    <source>
        <dbReference type="Proteomes" id="UP000034954"/>
    </source>
</evidence>
<dbReference type="EC" id="2.7.7.65" evidence="1"/>
<dbReference type="PATRIC" id="fig|380242.3.peg.691"/>
<dbReference type="SMART" id="SM00267">
    <property type="entry name" value="GGDEF"/>
    <property type="match status" value="1"/>
</dbReference>
<dbReference type="AlphaFoldDB" id="A0A0M2UYP7"/>
<dbReference type="InterPro" id="IPR029787">
    <property type="entry name" value="Nucleotide_cyclase"/>
</dbReference>
<dbReference type="Proteomes" id="UP000034954">
    <property type="component" value="Unassembled WGS sequence"/>
</dbReference>
<dbReference type="Gene3D" id="1.10.3210.10">
    <property type="entry name" value="Hypothetical protein af1432"/>
    <property type="match status" value="1"/>
</dbReference>
<name>A0A0M2UYP7_9BACT</name>
<dbReference type="Gene3D" id="3.30.70.270">
    <property type="match status" value="1"/>
</dbReference>
<keyword evidence="3" id="KW-0175">Coiled coil</keyword>
<dbReference type="GO" id="GO:0043709">
    <property type="term" value="P:cell adhesion involved in single-species biofilm formation"/>
    <property type="evidence" value="ECO:0007669"/>
    <property type="project" value="TreeGrafter"/>
</dbReference>
<dbReference type="PROSITE" id="PS50887">
    <property type="entry name" value="GGDEF"/>
    <property type="match status" value="1"/>
</dbReference>
<proteinExistence type="predicted"/>
<evidence type="ECO:0000313" key="6">
    <source>
        <dbReference type="EMBL" id="KKO20715.1"/>
    </source>
</evidence>